<dbReference type="SUPFAM" id="SSF47789">
    <property type="entry name" value="C-terminal domain of RNA polymerase alpha subunit"/>
    <property type="match status" value="1"/>
</dbReference>
<comment type="caution">
    <text evidence="1">The sequence shown here is derived from an EMBL/GenBank/DDBJ whole genome shotgun (WGS) entry which is preliminary data.</text>
</comment>
<name>A0ABW6B4C4_9SPHI</name>
<dbReference type="Proteomes" id="UP001597560">
    <property type="component" value="Unassembled WGS sequence"/>
</dbReference>
<proteinExistence type="predicted"/>
<accession>A0ABW6B4C4</accession>
<evidence type="ECO:0000313" key="1">
    <source>
        <dbReference type="EMBL" id="MFD2964358.1"/>
    </source>
</evidence>
<dbReference type="EMBL" id="JBHUPA010000016">
    <property type="protein sequence ID" value="MFD2964358.1"/>
    <property type="molecule type" value="Genomic_DNA"/>
</dbReference>
<gene>
    <name evidence="1" type="ORF">ACFS6J_21335</name>
</gene>
<evidence type="ECO:0000313" key="2">
    <source>
        <dbReference type="Proteomes" id="UP001597560"/>
    </source>
</evidence>
<keyword evidence="2" id="KW-1185">Reference proteome</keyword>
<sequence>MTSTNIPLTELNLDALFVEQSRRLGLVTLADVINSKIETLSKKKDFTYTWYADLLTLLKEQGLLSEFQQRQL</sequence>
<reference evidence="2" key="1">
    <citation type="journal article" date="2019" name="Int. J. Syst. Evol. Microbiol.">
        <title>The Global Catalogue of Microorganisms (GCM) 10K type strain sequencing project: providing services to taxonomists for standard genome sequencing and annotation.</title>
        <authorList>
            <consortium name="The Broad Institute Genomics Platform"/>
            <consortium name="The Broad Institute Genome Sequencing Center for Infectious Disease"/>
            <person name="Wu L."/>
            <person name="Ma J."/>
        </authorList>
    </citation>
    <scope>NUCLEOTIDE SEQUENCE [LARGE SCALE GENOMIC DNA]</scope>
    <source>
        <strain evidence="2">KCTC 23098</strain>
    </source>
</reference>
<dbReference type="RefSeq" id="WP_377612552.1">
    <property type="nucleotide sequence ID" value="NZ_JBHUPA010000016.1"/>
</dbReference>
<organism evidence="1 2">
    <name type="scientific">Olivibacter jilunii</name>
    <dbReference type="NCBI Taxonomy" id="985016"/>
    <lineage>
        <taxon>Bacteria</taxon>
        <taxon>Pseudomonadati</taxon>
        <taxon>Bacteroidota</taxon>
        <taxon>Sphingobacteriia</taxon>
        <taxon>Sphingobacteriales</taxon>
        <taxon>Sphingobacteriaceae</taxon>
        <taxon>Olivibacter</taxon>
    </lineage>
</organism>
<evidence type="ECO:0008006" key="3">
    <source>
        <dbReference type="Google" id="ProtNLM"/>
    </source>
</evidence>
<protein>
    <recommendedName>
        <fullName evidence="3">IstB-like ATP-binding protein domain-containing protein</fullName>
    </recommendedName>
</protein>